<evidence type="ECO:0000313" key="3">
    <source>
        <dbReference type="Proteomes" id="UP000054549"/>
    </source>
</evidence>
<dbReference type="InterPro" id="IPR046522">
    <property type="entry name" value="DUF6699"/>
</dbReference>
<dbReference type="AlphaFoldDB" id="A0A0C2S8K8"/>
<organism evidence="2 3">
    <name type="scientific">Amanita muscaria (strain Koide BX008)</name>
    <dbReference type="NCBI Taxonomy" id="946122"/>
    <lineage>
        <taxon>Eukaryota</taxon>
        <taxon>Fungi</taxon>
        <taxon>Dikarya</taxon>
        <taxon>Basidiomycota</taxon>
        <taxon>Agaricomycotina</taxon>
        <taxon>Agaricomycetes</taxon>
        <taxon>Agaricomycetidae</taxon>
        <taxon>Agaricales</taxon>
        <taxon>Pluteineae</taxon>
        <taxon>Amanitaceae</taxon>
        <taxon>Amanita</taxon>
    </lineage>
</organism>
<dbReference type="Pfam" id="PF20415">
    <property type="entry name" value="DUF6699"/>
    <property type="match status" value="1"/>
</dbReference>
<name>A0A0C2S8K8_AMAMK</name>
<dbReference type="Proteomes" id="UP000054549">
    <property type="component" value="Unassembled WGS sequence"/>
</dbReference>
<dbReference type="EMBL" id="KN818322">
    <property type="protein sequence ID" value="KIL59105.1"/>
    <property type="molecule type" value="Genomic_DNA"/>
</dbReference>
<sequence>MYEDQAPHSSRQNQIYLWTPTQQTGYHQNISPPPAPRLKPIPLPPTPYENPRLHPLLTYAVRPKIAYNLQTSSLLAHPPYARSRWTYEPATSQPTPFMTLKCTMLPGDISVFPSHYQYVTIRDVLSAVSDAYQGAVPAHAREKETRSVPNSLCHDSTVLSTCFMWAGISDQIEPGVWLLHIEELY</sequence>
<reference evidence="2 3" key="1">
    <citation type="submission" date="2014-04" db="EMBL/GenBank/DDBJ databases">
        <title>Evolutionary Origins and Diversification of the Mycorrhizal Mutualists.</title>
        <authorList>
            <consortium name="DOE Joint Genome Institute"/>
            <consortium name="Mycorrhizal Genomics Consortium"/>
            <person name="Kohler A."/>
            <person name="Kuo A."/>
            <person name="Nagy L.G."/>
            <person name="Floudas D."/>
            <person name="Copeland A."/>
            <person name="Barry K.W."/>
            <person name="Cichocki N."/>
            <person name="Veneault-Fourrey C."/>
            <person name="LaButti K."/>
            <person name="Lindquist E.A."/>
            <person name="Lipzen A."/>
            <person name="Lundell T."/>
            <person name="Morin E."/>
            <person name="Murat C."/>
            <person name="Riley R."/>
            <person name="Ohm R."/>
            <person name="Sun H."/>
            <person name="Tunlid A."/>
            <person name="Henrissat B."/>
            <person name="Grigoriev I.V."/>
            <person name="Hibbett D.S."/>
            <person name="Martin F."/>
        </authorList>
    </citation>
    <scope>NUCLEOTIDE SEQUENCE [LARGE SCALE GENOMIC DNA]</scope>
    <source>
        <strain evidence="2 3">Koide BX008</strain>
    </source>
</reference>
<proteinExistence type="predicted"/>
<keyword evidence="3" id="KW-1185">Reference proteome</keyword>
<evidence type="ECO:0000259" key="1">
    <source>
        <dbReference type="Pfam" id="PF20415"/>
    </source>
</evidence>
<dbReference type="InParanoid" id="A0A0C2S8K8"/>
<gene>
    <name evidence="2" type="ORF">M378DRAFT_278123</name>
</gene>
<dbReference type="HOGENOM" id="CLU_121998_0_0_1"/>
<protein>
    <recommendedName>
        <fullName evidence="1">DUF6699 domain-containing protein</fullName>
    </recommendedName>
</protein>
<evidence type="ECO:0000313" key="2">
    <source>
        <dbReference type="EMBL" id="KIL59105.1"/>
    </source>
</evidence>
<accession>A0A0C2S8K8</accession>
<dbReference type="OrthoDB" id="3024011at2759"/>
<feature type="domain" description="DUF6699" evidence="1">
    <location>
        <begin position="75"/>
        <end position="142"/>
    </location>
</feature>